<accession>A0A7W6PC00</accession>
<gene>
    <name evidence="1" type="ORF">GGR30_002872</name>
</gene>
<dbReference type="RefSeq" id="WP_183487393.1">
    <property type="nucleotide sequence ID" value="NZ_JACIDZ010000009.1"/>
</dbReference>
<reference evidence="1 2" key="1">
    <citation type="submission" date="2020-08" db="EMBL/GenBank/DDBJ databases">
        <title>Genomic Encyclopedia of Type Strains, Phase IV (KMG-IV): sequencing the most valuable type-strain genomes for metagenomic binning, comparative biology and taxonomic classification.</title>
        <authorList>
            <person name="Goeker M."/>
        </authorList>
    </citation>
    <scope>NUCLEOTIDE SEQUENCE [LARGE SCALE GENOMIC DNA]</scope>
    <source>
        <strain evidence="1 2">DSM 28101</strain>
    </source>
</reference>
<name>A0A7W6PC00_9HYPH</name>
<protein>
    <submittedName>
        <fullName evidence="1">Uncharacterized protein</fullName>
    </submittedName>
</protein>
<organism evidence="1 2">
    <name type="scientific">Martelella radicis</name>
    <dbReference type="NCBI Taxonomy" id="1397476"/>
    <lineage>
        <taxon>Bacteria</taxon>
        <taxon>Pseudomonadati</taxon>
        <taxon>Pseudomonadota</taxon>
        <taxon>Alphaproteobacteria</taxon>
        <taxon>Hyphomicrobiales</taxon>
        <taxon>Aurantimonadaceae</taxon>
        <taxon>Martelella</taxon>
    </lineage>
</organism>
<dbReference type="AlphaFoldDB" id="A0A7W6PC00"/>
<sequence length="67" mass="7670">MMDDVRERLRRVRLIEEALVKAFEDADVPVDRSDGGDAMTYSLDEDMSVTWHISLSSLAKDIERLLS</sequence>
<dbReference type="Proteomes" id="UP000530571">
    <property type="component" value="Unassembled WGS sequence"/>
</dbReference>
<evidence type="ECO:0000313" key="1">
    <source>
        <dbReference type="EMBL" id="MBB4122937.1"/>
    </source>
</evidence>
<proteinExistence type="predicted"/>
<comment type="caution">
    <text evidence="1">The sequence shown here is derived from an EMBL/GenBank/DDBJ whole genome shotgun (WGS) entry which is preliminary data.</text>
</comment>
<keyword evidence="2" id="KW-1185">Reference proteome</keyword>
<evidence type="ECO:0000313" key="2">
    <source>
        <dbReference type="Proteomes" id="UP000530571"/>
    </source>
</evidence>
<dbReference type="EMBL" id="JACIDZ010000009">
    <property type="protein sequence ID" value="MBB4122937.1"/>
    <property type="molecule type" value="Genomic_DNA"/>
</dbReference>